<organism evidence="8 9">
    <name type="scientific">Methylorubrum zatmanii</name>
    <dbReference type="NCBI Taxonomy" id="29429"/>
    <lineage>
        <taxon>Bacteria</taxon>
        <taxon>Pseudomonadati</taxon>
        <taxon>Pseudomonadota</taxon>
        <taxon>Alphaproteobacteria</taxon>
        <taxon>Hyphomicrobiales</taxon>
        <taxon>Methylobacteriaceae</taxon>
        <taxon>Methylorubrum</taxon>
    </lineage>
</organism>
<dbReference type="Proteomes" id="UP001596237">
    <property type="component" value="Unassembled WGS sequence"/>
</dbReference>
<keyword evidence="2" id="KW-1003">Cell membrane</keyword>
<evidence type="ECO:0000256" key="7">
    <source>
        <dbReference type="SAM" id="Phobius"/>
    </source>
</evidence>
<evidence type="ECO:0000313" key="9">
    <source>
        <dbReference type="Proteomes" id="UP001596237"/>
    </source>
</evidence>
<proteinExistence type="predicted"/>
<feature type="transmembrane region" description="Helical" evidence="7">
    <location>
        <begin position="125"/>
        <end position="142"/>
    </location>
</feature>
<dbReference type="EMBL" id="JBHSTT010000094">
    <property type="protein sequence ID" value="MFC6392102.1"/>
    <property type="molecule type" value="Genomic_DNA"/>
</dbReference>
<evidence type="ECO:0000256" key="1">
    <source>
        <dbReference type="ARBA" id="ARBA00004651"/>
    </source>
</evidence>
<feature type="transmembrane region" description="Helical" evidence="7">
    <location>
        <begin position="273"/>
        <end position="295"/>
    </location>
</feature>
<sequence>MPETAPAAMILTSRTDTKPAPKPDPAAPGRRTRRLSVEIRQHAPGWLQAAALAGGLVVGLICAAALLVAAGVSLSDLAQEFVVSILTSPESLAAVLTQAAPLSIIGLAAAIAFRVRFWNVGIEGQMIGGAIAATAVALADLGPEPLRLVLMGLAAALGGALWMLGPTLLRLRLGLNEIISTLLLNYVAFNGLLHLLYGPWRDPESNFPNSALFSSPERLADLGWQNLTYALPLAVVLMLAGWWLINLSRFGFLMRVAEANPRLGRAQGLPMTGVVLAATLLSGALAGVAGFAICAGVEHRLTQSFAAGYGFSGILIAFLARNNPLAVLVVAFAVGMLFVAGQSLQVFYQIPSSAVQLVQALIVLCVAASDFFIRHRLRWID</sequence>
<dbReference type="PANTHER" id="PTHR47089:SF1">
    <property type="entry name" value="GUANOSINE ABC TRANSPORTER PERMEASE PROTEIN NUPP"/>
    <property type="match status" value="1"/>
</dbReference>
<feature type="transmembrane region" description="Helical" evidence="7">
    <location>
        <begin position="148"/>
        <end position="169"/>
    </location>
</feature>
<keyword evidence="3 7" id="KW-0812">Transmembrane</keyword>
<comment type="subcellular location">
    <subcellularLocation>
        <location evidence="1">Cell membrane</location>
        <topology evidence="1">Multi-pass membrane protein</topology>
    </subcellularLocation>
</comment>
<feature type="transmembrane region" description="Helical" evidence="7">
    <location>
        <begin position="92"/>
        <end position="113"/>
    </location>
</feature>
<evidence type="ECO:0000313" key="8">
    <source>
        <dbReference type="EMBL" id="MFC6392102.1"/>
    </source>
</evidence>
<dbReference type="CDD" id="cd06580">
    <property type="entry name" value="TM_PBP1_transp_TpRbsC_like"/>
    <property type="match status" value="1"/>
</dbReference>
<name>A0ABW1WXC9_9HYPH</name>
<reference evidence="9" key="1">
    <citation type="journal article" date="2019" name="Int. J. Syst. Evol. Microbiol.">
        <title>The Global Catalogue of Microorganisms (GCM) 10K type strain sequencing project: providing services to taxonomists for standard genome sequencing and annotation.</title>
        <authorList>
            <consortium name="The Broad Institute Genomics Platform"/>
            <consortium name="The Broad Institute Genome Sequencing Center for Infectious Disease"/>
            <person name="Wu L."/>
            <person name="Ma J."/>
        </authorList>
    </citation>
    <scope>NUCLEOTIDE SEQUENCE [LARGE SCALE GENOMIC DNA]</scope>
    <source>
        <strain evidence="9">CCUG 36916</strain>
    </source>
</reference>
<feature type="transmembrane region" description="Helical" evidence="7">
    <location>
        <begin position="354"/>
        <end position="373"/>
    </location>
</feature>
<dbReference type="PANTHER" id="PTHR47089">
    <property type="entry name" value="ABC TRANSPORTER, PERMEASE PROTEIN"/>
    <property type="match status" value="1"/>
</dbReference>
<dbReference type="RefSeq" id="WP_192284361.1">
    <property type="nucleotide sequence ID" value="NZ_NKUI01000112.1"/>
</dbReference>
<feature type="transmembrane region" description="Helical" evidence="7">
    <location>
        <begin position="301"/>
        <end position="320"/>
    </location>
</feature>
<evidence type="ECO:0000256" key="6">
    <source>
        <dbReference type="SAM" id="MobiDB-lite"/>
    </source>
</evidence>
<evidence type="ECO:0000256" key="4">
    <source>
        <dbReference type="ARBA" id="ARBA00022989"/>
    </source>
</evidence>
<feature type="transmembrane region" description="Helical" evidence="7">
    <location>
        <begin position="327"/>
        <end position="348"/>
    </location>
</feature>
<protein>
    <submittedName>
        <fullName evidence="8">ABC transporter permease</fullName>
    </submittedName>
</protein>
<comment type="caution">
    <text evidence="8">The sequence shown here is derived from an EMBL/GenBank/DDBJ whole genome shotgun (WGS) entry which is preliminary data.</text>
</comment>
<accession>A0ABW1WXC9</accession>
<dbReference type="InterPro" id="IPR001851">
    <property type="entry name" value="ABC_transp_permease"/>
</dbReference>
<evidence type="ECO:0000256" key="2">
    <source>
        <dbReference type="ARBA" id="ARBA00022475"/>
    </source>
</evidence>
<keyword evidence="5 7" id="KW-0472">Membrane</keyword>
<feature type="transmembrane region" description="Helical" evidence="7">
    <location>
        <begin position="181"/>
        <end position="200"/>
    </location>
</feature>
<gene>
    <name evidence="8" type="ORF">ACFQDP_22620</name>
</gene>
<keyword evidence="4 7" id="KW-1133">Transmembrane helix</keyword>
<dbReference type="Pfam" id="PF02653">
    <property type="entry name" value="BPD_transp_2"/>
    <property type="match status" value="1"/>
</dbReference>
<feature type="transmembrane region" description="Helical" evidence="7">
    <location>
        <begin position="229"/>
        <end position="252"/>
    </location>
</feature>
<evidence type="ECO:0000256" key="3">
    <source>
        <dbReference type="ARBA" id="ARBA00022692"/>
    </source>
</evidence>
<feature type="region of interest" description="Disordered" evidence="6">
    <location>
        <begin position="1"/>
        <end position="32"/>
    </location>
</feature>
<evidence type="ECO:0000256" key="5">
    <source>
        <dbReference type="ARBA" id="ARBA00023136"/>
    </source>
</evidence>
<keyword evidence="9" id="KW-1185">Reference proteome</keyword>
<feature type="transmembrane region" description="Helical" evidence="7">
    <location>
        <begin position="49"/>
        <end position="72"/>
    </location>
</feature>